<dbReference type="GO" id="GO:0009751">
    <property type="term" value="P:response to salicylic acid"/>
    <property type="evidence" value="ECO:0000318"/>
    <property type="project" value="GO_Central"/>
</dbReference>
<keyword evidence="2" id="KW-0805">Transcription regulation</keyword>
<evidence type="ECO:0000256" key="5">
    <source>
        <dbReference type="ARBA" id="ARBA00023242"/>
    </source>
</evidence>
<proteinExistence type="predicted"/>
<dbReference type="InParanoid" id="A0A3Q7HY87"/>
<comment type="subcellular location">
    <subcellularLocation>
        <location evidence="1">Nucleus</location>
    </subcellularLocation>
</comment>
<dbReference type="AlphaFoldDB" id="A0A3Q7HY87"/>
<dbReference type="InterPro" id="IPR017884">
    <property type="entry name" value="SANT_dom"/>
</dbReference>
<dbReference type="PROSITE" id="PS51293">
    <property type="entry name" value="SANT"/>
    <property type="match status" value="1"/>
</dbReference>
<sequence>MSTDRTWNSSFWSQEEDKIFENILGIHFNDNNLLRKMEEALPGKTVDEIKDHYNILLEDIDAIDFGGAPLPNYAEIQSNVNQNINADVQWRRGAAWTEEEHRSFLRGLDIYGKGDWRSISRHCVITRTAMQVASHAQKYFKRVEANKKGNRRRRAKPSVLDITGVDTELGGTSEVPITADMIDPACEGSQAVPNTSTESMCYPESTNAEQMTTVVGGENAFVNVDASSGTSGHSISRVGSELEALLSQPMDEDNDFNLIFDVGMEPTSDAGIAPTAQTGMSGYAAAGEASAQLPPFSPSSYFGDGEWRSLGPRH</sequence>
<dbReference type="OMA" id="MCHRERT"/>
<evidence type="ECO:0000313" key="11">
    <source>
        <dbReference type="Proteomes" id="UP000004994"/>
    </source>
</evidence>
<feature type="region of interest" description="Disordered" evidence="6">
    <location>
        <begin position="294"/>
        <end position="314"/>
    </location>
</feature>
<dbReference type="PROSITE" id="PS50090">
    <property type="entry name" value="MYB_LIKE"/>
    <property type="match status" value="1"/>
</dbReference>
<dbReference type="InterPro" id="IPR009057">
    <property type="entry name" value="Homeodomain-like_sf"/>
</dbReference>
<dbReference type="GO" id="GO:0010597">
    <property type="term" value="P:green leaf volatile biosynthetic process"/>
    <property type="evidence" value="ECO:0007669"/>
    <property type="project" value="UniProtKB-ARBA"/>
</dbReference>
<evidence type="ECO:0000256" key="1">
    <source>
        <dbReference type="ARBA" id="ARBA00004123"/>
    </source>
</evidence>
<accession>A0A3Q7HY87</accession>
<dbReference type="PANTHER" id="PTHR44191">
    <property type="entry name" value="TRANSCRIPTION FACTOR KUA1"/>
    <property type="match status" value="1"/>
</dbReference>
<keyword evidence="3" id="KW-0238">DNA-binding</keyword>
<keyword evidence="5" id="KW-0539">Nucleus</keyword>
<dbReference type="PROSITE" id="PS51294">
    <property type="entry name" value="HTH_MYB"/>
    <property type="match status" value="1"/>
</dbReference>
<evidence type="ECO:0000256" key="3">
    <source>
        <dbReference type="ARBA" id="ARBA00023125"/>
    </source>
</evidence>
<dbReference type="GO" id="GO:0000976">
    <property type="term" value="F:transcription cis-regulatory region binding"/>
    <property type="evidence" value="ECO:0007669"/>
    <property type="project" value="UniProtKB-ARBA"/>
</dbReference>
<dbReference type="SMART" id="SM00717">
    <property type="entry name" value="SANT"/>
    <property type="match status" value="2"/>
</dbReference>
<evidence type="ECO:0000256" key="2">
    <source>
        <dbReference type="ARBA" id="ARBA00023015"/>
    </source>
</evidence>
<dbReference type="NCBIfam" id="TIGR01557">
    <property type="entry name" value="myb_SHAQKYF"/>
    <property type="match status" value="1"/>
</dbReference>
<dbReference type="Gramene" id="Solyc09g007580.2.1">
    <property type="protein sequence ID" value="Solyc09g007580.2.1"/>
    <property type="gene ID" value="Solyc09g007580.2"/>
</dbReference>
<dbReference type="GO" id="GO:0006355">
    <property type="term" value="P:regulation of DNA-templated transcription"/>
    <property type="evidence" value="ECO:0007669"/>
    <property type="project" value="UniProtKB-ARBA"/>
</dbReference>
<feature type="domain" description="Myb-like" evidence="7">
    <location>
        <begin position="96"/>
        <end position="140"/>
    </location>
</feature>
<dbReference type="STRING" id="4081.A0A3Q7HY87"/>
<dbReference type="CDD" id="cd00167">
    <property type="entry name" value="SANT"/>
    <property type="match status" value="2"/>
</dbReference>
<evidence type="ECO:0000259" key="9">
    <source>
        <dbReference type="PROSITE" id="PS51294"/>
    </source>
</evidence>
<dbReference type="InterPro" id="IPR017930">
    <property type="entry name" value="Myb_dom"/>
</dbReference>
<dbReference type="GO" id="GO:0005634">
    <property type="term" value="C:nucleus"/>
    <property type="evidence" value="ECO:0007669"/>
    <property type="project" value="UniProtKB-SubCell"/>
</dbReference>
<reference evidence="10" key="2">
    <citation type="submission" date="2019-01" db="UniProtKB">
        <authorList>
            <consortium name="EnsemblPlants"/>
        </authorList>
    </citation>
    <scope>IDENTIFICATION</scope>
    <source>
        <strain evidence="10">cv. Heinz 1706</strain>
    </source>
</reference>
<evidence type="ECO:0000259" key="8">
    <source>
        <dbReference type="PROSITE" id="PS51293"/>
    </source>
</evidence>
<dbReference type="InterPro" id="IPR052245">
    <property type="entry name" value="Plant_Stress_Dev_TF"/>
</dbReference>
<reference evidence="10" key="1">
    <citation type="journal article" date="2012" name="Nature">
        <title>The tomato genome sequence provides insights into fleshy fruit evolution.</title>
        <authorList>
            <consortium name="Tomato Genome Consortium"/>
        </authorList>
    </citation>
    <scope>NUCLEOTIDE SEQUENCE [LARGE SCALE GENOMIC DNA]</scope>
    <source>
        <strain evidence="10">cv. Heinz 1706</strain>
    </source>
</reference>
<keyword evidence="11" id="KW-1185">Reference proteome</keyword>
<evidence type="ECO:0008006" key="12">
    <source>
        <dbReference type="Google" id="ProtNLM"/>
    </source>
</evidence>
<dbReference type="EnsemblPlants" id="Solyc09g007580.2.1">
    <property type="protein sequence ID" value="Solyc09g007580.2.1"/>
    <property type="gene ID" value="Solyc09g007580.2"/>
</dbReference>
<evidence type="ECO:0000259" key="7">
    <source>
        <dbReference type="PROSITE" id="PS50090"/>
    </source>
</evidence>
<dbReference type="SUPFAM" id="SSF46689">
    <property type="entry name" value="Homeodomain-like"/>
    <property type="match status" value="2"/>
</dbReference>
<dbReference type="Gene3D" id="1.10.10.60">
    <property type="entry name" value="Homeodomain-like"/>
    <property type="match status" value="2"/>
</dbReference>
<evidence type="ECO:0000256" key="6">
    <source>
        <dbReference type="SAM" id="MobiDB-lite"/>
    </source>
</evidence>
<organism evidence="10">
    <name type="scientific">Solanum lycopersicum</name>
    <name type="common">Tomato</name>
    <name type="synonym">Lycopersicon esculentum</name>
    <dbReference type="NCBI Taxonomy" id="4081"/>
    <lineage>
        <taxon>Eukaryota</taxon>
        <taxon>Viridiplantae</taxon>
        <taxon>Streptophyta</taxon>
        <taxon>Embryophyta</taxon>
        <taxon>Tracheophyta</taxon>
        <taxon>Spermatophyta</taxon>
        <taxon>Magnoliopsida</taxon>
        <taxon>eudicotyledons</taxon>
        <taxon>Gunneridae</taxon>
        <taxon>Pentapetalae</taxon>
        <taxon>asterids</taxon>
        <taxon>lamiids</taxon>
        <taxon>Solanales</taxon>
        <taxon>Solanaceae</taxon>
        <taxon>Solanoideae</taxon>
        <taxon>Solaneae</taxon>
        <taxon>Solanum</taxon>
        <taxon>Solanum subgen. Lycopersicon</taxon>
    </lineage>
</organism>
<dbReference type="GO" id="GO:0009739">
    <property type="term" value="P:response to gibberellin"/>
    <property type="evidence" value="ECO:0000318"/>
    <property type="project" value="GO_Central"/>
</dbReference>
<feature type="domain" description="HTH myb-type" evidence="9">
    <location>
        <begin position="91"/>
        <end position="144"/>
    </location>
</feature>
<dbReference type="PANTHER" id="PTHR44191:SF73">
    <property type="entry name" value="I-BOX BINDING FACTOR"/>
    <property type="match status" value="1"/>
</dbReference>
<evidence type="ECO:0000313" key="10">
    <source>
        <dbReference type="EnsemblPlants" id="Solyc09g007580.2.1"/>
    </source>
</evidence>
<keyword evidence="4" id="KW-0804">Transcription</keyword>
<dbReference type="Pfam" id="PF00249">
    <property type="entry name" value="Myb_DNA-binding"/>
    <property type="match status" value="1"/>
</dbReference>
<dbReference type="OrthoDB" id="118550at2759"/>
<evidence type="ECO:0000256" key="4">
    <source>
        <dbReference type="ARBA" id="ARBA00023163"/>
    </source>
</evidence>
<dbReference type="InterPro" id="IPR001005">
    <property type="entry name" value="SANT/Myb"/>
</dbReference>
<dbReference type="PaxDb" id="4081-Solyc09g007580.1.1"/>
<dbReference type="Proteomes" id="UP000004994">
    <property type="component" value="Chromosome 9"/>
</dbReference>
<dbReference type="FunFam" id="1.10.10.60:FF:000009">
    <property type="entry name" value="transcription factor MYB1R1"/>
    <property type="match status" value="1"/>
</dbReference>
<name>A0A3Q7HY87_SOLLC</name>
<protein>
    <recommendedName>
        <fullName evidence="12">I-box binding factor</fullName>
    </recommendedName>
</protein>
<feature type="domain" description="SANT" evidence="8">
    <location>
        <begin position="91"/>
        <end position="144"/>
    </location>
</feature>
<dbReference type="InterPro" id="IPR006447">
    <property type="entry name" value="Myb_dom_plants"/>
</dbReference>